<accession>A0A2G4R9F6</accession>
<feature type="transmembrane region" description="Helical" evidence="1">
    <location>
        <begin position="76"/>
        <end position="97"/>
    </location>
</feature>
<gene>
    <name evidence="2" type="ORF">CSR02_12965</name>
</gene>
<evidence type="ECO:0000313" key="2">
    <source>
        <dbReference type="EMBL" id="PHY93194.1"/>
    </source>
</evidence>
<keyword evidence="1" id="KW-0472">Membrane</keyword>
<feature type="transmembrane region" description="Helical" evidence="1">
    <location>
        <begin position="53"/>
        <end position="70"/>
    </location>
</feature>
<dbReference type="AlphaFoldDB" id="A0A2G4R9F6"/>
<dbReference type="Proteomes" id="UP000228751">
    <property type="component" value="Unassembled WGS sequence"/>
</dbReference>
<keyword evidence="1" id="KW-0812">Transmembrane</keyword>
<comment type="caution">
    <text evidence="2">The sequence shown here is derived from an EMBL/GenBank/DDBJ whole genome shotgun (WGS) entry which is preliminary data.</text>
</comment>
<dbReference type="EMBL" id="PEBQ01000164">
    <property type="protein sequence ID" value="PHY93194.1"/>
    <property type="molecule type" value="Genomic_DNA"/>
</dbReference>
<keyword evidence="1" id="KW-1133">Transmembrane helix</keyword>
<evidence type="ECO:0000313" key="3">
    <source>
        <dbReference type="Proteomes" id="UP000228751"/>
    </source>
</evidence>
<evidence type="ECO:0000256" key="1">
    <source>
        <dbReference type="SAM" id="Phobius"/>
    </source>
</evidence>
<feature type="transmembrane region" description="Helical" evidence="1">
    <location>
        <begin position="12"/>
        <end position="32"/>
    </location>
</feature>
<dbReference type="RefSeq" id="WP_099541942.1">
    <property type="nucleotide sequence ID" value="NZ_PEBQ01000164.1"/>
</dbReference>
<name>A0A2G4R9F6_9PROT</name>
<proteinExistence type="predicted"/>
<feature type="transmembrane region" description="Helical" evidence="1">
    <location>
        <begin position="326"/>
        <end position="346"/>
    </location>
</feature>
<organism evidence="2 3">
    <name type="scientific">Acetobacter pomorum</name>
    <dbReference type="NCBI Taxonomy" id="65959"/>
    <lineage>
        <taxon>Bacteria</taxon>
        <taxon>Pseudomonadati</taxon>
        <taxon>Pseudomonadota</taxon>
        <taxon>Alphaproteobacteria</taxon>
        <taxon>Acetobacterales</taxon>
        <taxon>Acetobacteraceae</taxon>
        <taxon>Acetobacter</taxon>
    </lineage>
</organism>
<keyword evidence="3" id="KW-1185">Reference proteome</keyword>
<feature type="transmembrane region" description="Helical" evidence="1">
    <location>
        <begin position="366"/>
        <end position="384"/>
    </location>
</feature>
<reference evidence="2 3" key="1">
    <citation type="submission" date="2017-10" db="EMBL/GenBank/DDBJ databases">
        <title>Genomic analysis of the genus Acetobacter.</title>
        <authorList>
            <person name="Kim K.H."/>
            <person name="Chun B.H."/>
            <person name="Son A.R."/>
            <person name="Jeon C.O."/>
        </authorList>
    </citation>
    <scope>NUCLEOTIDE SEQUENCE [LARGE SCALE GENOMIC DNA]</scope>
    <source>
        <strain evidence="2 3">LHT 2458</strain>
    </source>
</reference>
<sequence>MSYTNGRGYLPYITIITIIYLIFELSFNARLLDVVGGGGTSDNVHSIENWGRILSGMAVTIFIWGVFIMPRYNWSVFGRLVAMVVTAVLCVSCVYNLEKRLVTHFVDISTGEQRKEAVAINFISHGVQQGTINLAGLPLKTGSDASPSEKQMMAILPFYVLSIKDVDLKISGGIKTAIRNSLIDQGMNSQKMFEDIYMPFVNSMHDSYKKYSDIERKKHSIFLNREQYKSFMYSLFGGIPDREYTYFSDFFMSPAIQDKAKQALINTDCSFPISPKLSGAEFATQLWPELINCRTDYEFRSKLDHGPDSYKDGEIRSYIGRQAMEALVAPPLALFFSVLGALVHIFKSLNYLLKWLKPGIPLQRTLLIGSLASIAFLIGMRPNAVVDTSLYHTMANSVATYYPHGSMVAKGITWLIKMQSIFYPINEIIRKLCLFGFKFGC</sequence>
<dbReference type="OrthoDB" id="7282632at2"/>
<protein>
    <submittedName>
        <fullName evidence="2">Uncharacterized protein</fullName>
    </submittedName>
</protein>